<evidence type="ECO:0000313" key="2">
    <source>
        <dbReference type="EMBL" id="KAK5049298.1"/>
    </source>
</evidence>
<keyword evidence="3" id="KW-1185">Reference proteome</keyword>
<gene>
    <name evidence="2" type="primary">VPS13_8</name>
    <name evidence="2" type="ORF">LTR16_010965</name>
</gene>
<dbReference type="Proteomes" id="UP001357485">
    <property type="component" value="Unassembled WGS sequence"/>
</dbReference>
<feature type="region of interest" description="Disordered" evidence="1">
    <location>
        <begin position="89"/>
        <end position="154"/>
    </location>
</feature>
<comment type="caution">
    <text evidence="2">The sequence shown here is derived from an EMBL/GenBank/DDBJ whole genome shotgun (WGS) entry which is preliminary data.</text>
</comment>
<feature type="non-terminal residue" evidence="2">
    <location>
        <position position="183"/>
    </location>
</feature>
<dbReference type="EMBL" id="JAVRRA010027893">
    <property type="protein sequence ID" value="KAK5049298.1"/>
    <property type="molecule type" value="Genomic_DNA"/>
</dbReference>
<protein>
    <submittedName>
        <fullName evidence="2">Vacuolar protein sorting-associated protein 13</fullName>
    </submittedName>
</protein>
<feature type="compositionally biased region" description="Basic and acidic residues" evidence="1">
    <location>
        <begin position="90"/>
        <end position="102"/>
    </location>
</feature>
<proteinExistence type="predicted"/>
<name>A0ABR0IVE3_9PEZI</name>
<feature type="non-terminal residue" evidence="2">
    <location>
        <position position="1"/>
    </location>
</feature>
<reference evidence="2 3" key="1">
    <citation type="submission" date="2023-08" db="EMBL/GenBank/DDBJ databases">
        <title>Black Yeasts Isolated from many extreme environments.</title>
        <authorList>
            <person name="Coleine C."/>
            <person name="Stajich J.E."/>
            <person name="Selbmann L."/>
        </authorList>
    </citation>
    <scope>NUCLEOTIDE SEQUENCE [LARGE SCALE GENOMIC DNA]</scope>
    <source>
        <strain evidence="2 3">CCFEE 536</strain>
    </source>
</reference>
<feature type="compositionally biased region" description="Polar residues" evidence="1">
    <location>
        <begin position="136"/>
        <end position="152"/>
    </location>
</feature>
<evidence type="ECO:0000313" key="3">
    <source>
        <dbReference type="Proteomes" id="UP001357485"/>
    </source>
</evidence>
<evidence type="ECO:0000256" key="1">
    <source>
        <dbReference type="SAM" id="MobiDB-lite"/>
    </source>
</evidence>
<sequence length="183" mass="20205">VLVSQQHATTLQVEKVGMFLCRMDKFETSRLRILDDFSIQTSLDMRSQGGQSSLTSINVDIEPLVLRLSLRDILLAMQIFSRASAMSSDDSNKKIADTEPQKIKQLTGSSTKTRRKSVAGKGASTMQKPAVKTIATKRSSAPTTQAPKQQGSAVLKREEMKIGFEGIRVVLIGDLHELPMLDW</sequence>
<accession>A0ABR0IVE3</accession>
<organism evidence="2 3">
    <name type="scientific">Cryomyces antarcticus</name>
    <dbReference type="NCBI Taxonomy" id="329879"/>
    <lineage>
        <taxon>Eukaryota</taxon>
        <taxon>Fungi</taxon>
        <taxon>Dikarya</taxon>
        <taxon>Ascomycota</taxon>
        <taxon>Pezizomycotina</taxon>
        <taxon>Dothideomycetes</taxon>
        <taxon>Dothideomycetes incertae sedis</taxon>
        <taxon>Cryomyces</taxon>
    </lineage>
</organism>